<reference evidence="2" key="3">
    <citation type="submission" date="2025-09" db="UniProtKB">
        <authorList>
            <consortium name="Ensembl"/>
        </authorList>
    </citation>
    <scope>IDENTIFICATION</scope>
</reference>
<keyword evidence="3" id="KW-1185">Reference proteome</keyword>
<feature type="region of interest" description="Disordered" evidence="1">
    <location>
        <begin position="64"/>
        <end position="85"/>
    </location>
</feature>
<evidence type="ECO:0000313" key="2">
    <source>
        <dbReference type="Ensembl" id="ENSCSAVP00000005714.1"/>
    </source>
</evidence>
<reference evidence="3" key="1">
    <citation type="submission" date="2003-08" db="EMBL/GenBank/DDBJ databases">
        <authorList>
            <person name="Birren B."/>
            <person name="Nusbaum C."/>
            <person name="Abebe A."/>
            <person name="Abouelleil A."/>
            <person name="Adekoya E."/>
            <person name="Ait-zahra M."/>
            <person name="Allen N."/>
            <person name="Allen T."/>
            <person name="An P."/>
            <person name="Anderson M."/>
            <person name="Anderson S."/>
            <person name="Arachchi H."/>
            <person name="Armbruster J."/>
            <person name="Bachantsang P."/>
            <person name="Baldwin J."/>
            <person name="Barry A."/>
            <person name="Bayul T."/>
            <person name="Blitshsteyn B."/>
            <person name="Bloom T."/>
            <person name="Blye J."/>
            <person name="Boguslavskiy L."/>
            <person name="Borowsky M."/>
            <person name="Boukhgalter B."/>
            <person name="Brunache A."/>
            <person name="Butler J."/>
            <person name="Calixte N."/>
            <person name="Calvo S."/>
            <person name="Camarata J."/>
            <person name="Campo K."/>
            <person name="Chang J."/>
            <person name="Cheshatsang Y."/>
            <person name="Citroen M."/>
            <person name="Collymore A."/>
            <person name="Considine T."/>
            <person name="Cook A."/>
            <person name="Cooke P."/>
            <person name="Corum B."/>
            <person name="Cuomo C."/>
            <person name="David R."/>
            <person name="Dawoe T."/>
            <person name="Degray S."/>
            <person name="Dodge S."/>
            <person name="Dooley K."/>
            <person name="Dorje P."/>
            <person name="Dorjee K."/>
            <person name="Dorris L."/>
            <person name="Duffey N."/>
            <person name="Dupes A."/>
            <person name="Elkins T."/>
            <person name="Engels R."/>
            <person name="Erickson J."/>
            <person name="Farina A."/>
            <person name="Faro S."/>
            <person name="Ferreira P."/>
            <person name="Fischer H."/>
            <person name="Fitzgerald M."/>
            <person name="Foley K."/>
            <person name="Gage D."/>
            <person name="Galagan J."/>
            <person name="Gearin G."/>
            <person name="Gnerre S."/>
            <person name="Gnirke A."/>
            <person name="Goyette A."/>
            <person name="Graham J."/>
            <person name="Grandbois E."/>
            <person name="Gyaltsen K."/>
            <person name="Hafez N."/>
            <person name="Hagopian D."/>
            <person name="Hagos B."/>
            <person name="Hall J."/>
            <person name="Hatcher B."/>
            <person name="Heller A."/>
            <person name="Higgins H."/>
            <person name="Honan T."/>
            <person name="Horn A."/>
            <person name="Houde N."/>
            <person name="Hughes L."/>
            <person name="Hulme W."/>
            <person name="Husby E."/>
            <person name="Iliev I."/>
            <person name="Jaffe D."/>
            <person name="Jones C."/>
            <person name="Kamal M."/>
            <person name="Kamat A."/>
            <person name="Kamvysselis M."/>
            <person name="Karlsson E."/>
            <person name="Kells C."/>
            <person name="Kieu A."/>
            <person name="Kisner P."/>
            <person name="Kodira C."/>
            <person name="Kulbokas E."/>
            <person name="Labutti K."/>
            <person name="Lama D."/>
            <person name="Landers T."/>
            <person name="Leger J."/>
            <person name="Levine S."/>
            <person name="Lewis D."/>
            <person name="Lewis T."/>
            <person name="Lindblad-toh K."/>
            <person name="Liu X."/>
            <person name="Lokyitsang T."/>
            <person name="Lokyitsang Y."/>
            <person name="Lucien O."/>
            <person name="Lui A."/>
            <person name="Ma L.J."/>
            <person name="Mabbitt R."/>
            <person name="Macdonald J."/>
            <person name="Maclean C."/>
            <person name="Major J."/>
            <person name="Manning J."/>
            <person name="Marabella R."/>
            <person name="Maru K."/>
            <person name="Matthews C."/>
            <person name="Mauceli E."/>
            <person name="Mccarthy M."/>
            <person name="Mcdonough S."/>
            <person name="Mcghee T."/>
            <person name="Meldrim J."/>
            <person name="Meneus L."/>
            <person name="Mesirov J."/>
            <person name="Mihalev A."/>
            <person name="Mihova T."/>
            <person name="Mikkelsen T."/>
            <person name="Mlenga V."/>
            <person name="Moru K."/>
            <person name="Mozes J."/>
            <person name="Mulrain L."/>
            <person name="Munson G."/>
            <person name="Naylor J."/>
            <person name="Newes C."/>
            <person name="Nguyen C."/>
            <person name="Nguyen N."/>
            <person name="Nguyen T."/>
            <person name="Nicol R."/>
            <person name="Nielsen C."/>
            <person name="Nizzari M."/>
            <person name="Norbu C."/>
            <person name="Norbu N."/>
            <person name="O'donnell P."/>
            <person name="Okoawo O."/>
            <person name="O'leary S."/>
            <person name="Omotosho B."/>
            <person name="O'neill K."/>
            <person name="Osman S."/>
            <person name="Parker S."/>
            <person name="Perrin D."/>
            <person name="Phunkhang P."/>
            <person name="Piqani B."/>
            <person name="Purcell S."/>
            <person name="Rachupka T."/>
            <person name="Ramasamy U."/>
            <person name="Rameau R."/>
            <person name="Ray V."/>
            <person name="Raymond C."/>
            <person name="Retta R."/>
            <person name="Richardson S."/>
            <person name="Rise C."/>
            <person name="Rodriguez J."/>
            <person name="Rogers J."/>
            <person name="Rogov P."/>
            <person name="Rutman M."/>
            <person name="Schupbach R."/>
            <person name="Seaman C."/>
            <person name="Settipalli S."/>
            <person name="Sharpe T."/>
            <person name="Sheridan J."/>
            <person name="Sherpa N."/>
            <person name="Shi J."/>
            <person name="Smirnov S."/>
            <person name="Smith C."/>
            <person name="Sougnez C."/>
            <person name="Spencer B."/>
            <person name="Stalker J."/>
            <person name="Stange-thomann N."/>
            <person name="Stavropoulos S."/>
            <person name="Stetson K."/>
            <person name="Stone C."/>
            <person name="Stone S."/>
            <person name="Stubbs M."/>
            <person name="Talamas J."/>
            <person name="Tchuinga P."/>
            <person name="Tenzing P."/>
            <person name="Tesfaye S."/>
            <person name="Theodore J."/>
            <person name="Thoulutsang Y."/>
            <person name="Topham K."/>
            <person name="Towey S."/>
            <person name="Tsamla T."/>
            <person name="Tsomo N."/>
            <person name="Vallee D."/>
            <person name="Vassiliev H."/>
            <person name="Venkataraman V."/>
            <person name="Vinson J."/>
            <person name="Vo A."/>
            <person name="Wade C."/>
            <person name="Wang S."/>
            <person name="Wangchuk T."/>
            <person name="Wangdi T."/>
            <person name="Whittaker C."/>
            <person name="Wilkinson J."/>
            <person name="Wu Y."/>
            <person name="Wyman D."/>
            <person name="Yadav S."/>
            <person name="Yang S."/>
            <person name="Yang X."/>
            <person name="Yeager S."/>
            <person name="Yee E."/>
            <person name="Young G."/>
            <person name="Zainoun J."/>
            <person name="Zembeck L."/>
            <person name="Zimmer A."/>
            <person name="Zody M."/>
            <person name="Lander E."/>
        </authorList>
    </citation>
    <scope>NUCLEOTIDE SEQUENCE [LARGE SCALE GENOMIC DNA]</scope>
</reference>
<organism evidence="2 3">
    <name type="scientific">Ciona savignyi</name>
    <name type="common">Pacific transparent sea squirt</name>
    <dbReference type="NCBI Taxonomy" id="51511"/>
    <lineage>
        <taxon>Eukaryota</taxon>
        <taxon>Metazoa</taxon>
        <taxon>Chordata</taxon>
        <taxon>Tunicata</taxon>
        <taxon>Ascidiacea</taxon>
        <taxon>Phlebobranchia</taxon>
        <taxon>Cionidae</taxon>
        <taxon>Ciona</taxon>
    </lineage>
</organism>
<dbReference type="GeneTree" id="ENSGT00660000097114"/>
<name>H2YK62_CIOSA</name>
<dbReference type="Proteomes" id="UP000007875">
    <property type="component" value="Unassembled WGS sequence"/>
</dbReference>
<dbReference type="Ensembl" id="ENSCSAVT00000005789.1">
    <property type="protein sequence ID" value="ENSCSAVP00000005714.1"/>
    <property type="gene ID" value="ENSCSAVG00000003399.1"/>
</dbReference>
<dbReference type="InParanoid" id="H2YK62"/>
<dbReference type="AlphaFoldDB" id="H2YK62"/>
<evidence type="ECO:0000313" key="3">
    <source>
        <dbReference type="Proteomes" id="UP000007875"/>
    </source>
</evidence>
<reference evidence="2" key="2">
    <citation type="submission" date="2025-08" db="UniProtKB">
        <authorList>
            <consortium name="Ensembl"/>
        </authorList>
    </citation>
    <scope>IDENTIFICATION</scope>
</reference>
<feature type="compositionally biased region" description="Polar residues" evidence="1">
    <location>
        <begin position="1"/>
        <end position="27"/>
    </location>
</feature>
<sequence length="107" mass="11892">MVTVVKPTSLQQQTPYRSLSPIRSQRLPSHRFTLPTPAMGPPASPHHNFIEQQSFLHAELNSRFLASTHPPQRHPNYHPGGLPGYENPRAYGSILNFGAFQPKPSSG</sequence>
<dbReference type="HOGENOM" id="CLU_2215764_0_0_1"/>
<evidence type="ECO:0000256" key="1">
    <source>
        <dbReference type="SAM" id="MobiDB-lite"/>
    </source>
</evidence>
<feature type="region of interest" description="Disordered" evidence="1">
    <location>
        <begin position="1"/>
        <end position="47"/>
    </location>
</feature>
<protein>
    <submittedName>
        <fullName evidence="2">Uncharacterized protein</fullName>
    </submittedName>
</protein>
<accession>H2YK62</accession>
<proteinExistence type="predicted"/>